<accession>A0A5J4V7I2</accession>
<organism evidence="1 2">
    <name type="scientific">Streblomastix strix</name>
    <dbReference type="NCBI Taxonomy" id="222440"/>
    <lineage>
        <taxon>Eukaryota</taxon>
        <taxon>Metamonada</taxon>
        <taxon>Preaxostyla</taxon>
        <taxon>Oxymonadida</taxon>
        <taxon>Streblomastigidae</taxon>
        <taxon>Streblomastix</taxon>
    </lineage>
</organism>
<name>A0A5J4V7I2_9EUKA</name>
<comment type="caution">
    <text evidence="1">The sequence shown here is derived from an EMBL/GenBank/DDBJ whole genome shotgun (WGS) entry which is preliminary data.</text>
</comment>
<gene>
    <name evidence="1" type="ORF">EZS28_026050</name>
</gene>
<dbReference type="Proteomes" id="UP000324800">
    <property type="component" value="Unassembled WGS sequence"/>
</dbReference>
<proteinExistence type="predicted"/>
<dbReference type="EMBL" id="SNRW01009152">
    <property type="protein sequence ID" value="KAA6378424.1"/>
    <property type="molecule type" value="Genomic_DNA"/>
</dbReference>
<protein>
    <submittedName>
        <fullName evidence="1">Uncharacterized protein</fullName>
    </submittedName>
</protein>
<dbReference type="AlphaFoldDB" id="A0A5J4V7I2"/>
<sequence length="119" mass="13769">MKINRPDPSIHRITKVGSQVQTYSRNQKHGSRFAVDARSFGRQLNIQINATASVRRMEGQNFNRLLRSVDKRKTPQILFNRKRRFSRELGRKGTIMGMRNTIATLSISYLVGLCLHIEQ</sequence>
<evidence type="ECO:0000313" key="2">
    <source>
        <dbReference type="Proteomes" id="UP000324800"/>
    </source>
</evidence>
<evidence type="ECO:0000313" key="1">
    <source>
        <dbReference type="EMBL" id="KAA6378424.1"/>
    </source>
</evidence>
<reference evidence="1 2" key="1">
    <citation type="submission" date="2019-03" db="EMBL/GenBank/DDBJ databases">
        <title>Single cell metagenomics reveals metabolic interactions within the superorganism composed of flagellate Streblomastix strix and complex community of Bacteroidetes bacteria on its surface.</title>
        <authorList>
            <person name="Treitli S.C."/>
            <person name="Kolisko M."/>
            <person name="Husnik F."/>
            <person name="Keeling P."/>
            <person name="Hampl V."/>
        </authorList>
    </citation>
    <scope>NUCLEOTIDE SEQUENCE [LARGE SCALE GENOMIC DNA]</scope>
    <source>
        <strain evidence="1">ST1C</strain>
    </source>
</reference>